<dbReference type="FunFam" id="3.10.20.370:FF:000001">
    <property type="entry name" value="Retrovirus-related Pol polyprotein from transposon 17.6-like protein"/>
    <property type="match status" value="1"/>
</dbReference>
<evidence type="ECO:0000256" key="2">
    <source>
        <dbReference type="ARBA" id="ARBA00012180"/>
    </source>
</evidence>
<dbReference type="Pfam" id="PF17921">
    <property type="entry name" value="Integrase_H2C2"/>
    <property type="match status" value="1"/>
</dbReference>
<evidence type="ECO:0000256" key="11">
    <source>
        <dbReference type="SAM" id="MobiDB-lite"/>
    </source>
</evidence>
<dbReference type="Gene3D" id="1.10.340.70">
    <property type="match status" value="1"/>
</dbReference>
<dbReference type="GO" id="GO:0004190">
    <property type="term" value="F:aspartic-type endopeptidase activity"/>
    <property type="evidence" value="ECO:0007669"/>
    <property type="project" value="InterPro"/>
</dbReference>
<dbReference type="InterPro" id="IPR050951">
    <property type="entry name" value="Retrovirus_Pol_polyprotein"/>
</dbReference>
<sequence length="1123" mass="125829">MSRLDPQKWTADQAGGKEDQPERLVTLGRTWVGDCWFTTISVDGASCSALVDTGSSATLVTPAVVRNNTTILPTAVMLQTVTGERTSMQGEAVVTLEVGNQRVDWPVWVADLEECILGLDFLRAQGCVIDTKRGTLTLSDGHVTQMTHIPSRSGSHVVHTLSMTDKTQSDSNERKSSVSNVYPDVPTEPSVNSTPADTEKIAAVRDVWKRNCEGLSPDEQALLWSLLLEFKDCFSVSEDDMGQTDLIKHDIDTAGAQPIRTRPRRLPLARQSAAEKALLEMQRAGLIEPSTSPWASAVVMVPKKNKNEWRFCVDFRALNKVTRKDPYPLPRIDETLDAVAASSWFSSLDLRSGYWQVPLAPEAKPKTAFVIGGGLWQFKVLPFGLCNAPATFERLMDRVLMNIPRSECVVYLDDILVHGSSFASALEALKRVLGRVEAAGLKLHPQKCCFMRQEVTFLGHRLQGGGVPTMLDKIEAVRDWPTPTSAHDLKSFLGLASYYRKFVKGFSCIAAPLFCLLQKGAIFVWTDECQTAFVQLKKALTEAPILFPPDPALPFLLDTDASNVGCGAVLSQVTPVGDRVVAYYSRTFNKAERRYCTTRRELLAVVSAIRHFRYYLGGLHFTVRTDHAALQWLMSFKEPEGQLARWIEELQAFDFEVLHRPGARHQNADALSRRPCVAEDCRYCEKRDGQDSKWLKVDVQCALLCNQPSTGAGTLNTVDAAEWRHQQREDADVKHVLSWVEEKRRPSWEEISMLSRTTKGLWSLFESLRLCDGVLQRGWKEPATGEIRWQVVVPKSLRCTVLQAMHGAPGSGHFGVSKTLRRLRQGFYWGQSRRDVEEFCKKCDPCTARKGPVGRSHAPLQQFPAGFPMERVGIDVLGPFPRSEKGNRFILTAMDYFTKWPEAYCLPDQEAETVVDALVEGMFSRLGVPEAIHTDQGRNFESKVFAAMCEKLGSHKTRTTPLHPQSDGLVERFNRTLAEQLAIVADKHQRDWDTHVPLLLMAYRSAAQDSTACSPALLMLGREIRTPAEMAMGKPPEVPRDPPGSDYARKLQDRLESAHNFARNKLLSAGQRQKRNYDVHTRGRHFQVGELVWVYNPQRKKGRCPKLDSDWVGPCEILERLGE</sequence>
<dbReference type="GO" id="GO:0003964">
    <property type="term" value="F:RNA-directed DNA polymerase activity"/>
    <property type="evidence" value="ECO:0007669"/>
    <property type="project" value="UniProtKB-KW"/>
</dbReference>
<feature type="domain" description="Integrase catalytic" evidence="13">
    <location>
        <begin position="855"/>
        <end position="1035"/>
    </location>
</feature>
<dbReference type="InterPro" id="IPR041588">
    <property type="entry name" value="Integrase_H2C2"/>
</dbReference>
<evidence type="ECO:0000259" key="12">
    <source>
        <dbReference type="PROSITE" id="PS50878"/>
    </source>
</evidence>
<accession>A0A3P9H8Q8</accession>
<dbReference type="Pfam" id="PF00665">
    <property type="entry name" value="rve"/>
    <property type="match status" value="1"/>
</dbReference>
<dbReference type="GO" id="GO:0003723">
    <property type="term" value="F:RNA binding"/>
    <property type="evidence" value="ECO:0007669"/>
    <property type="project" value="UniProtKB-KW"/>
</dbReference>
<dbReference type="FunFam" id="3.30.420.10:FF:000032">
    <property type="entry name" value="Retrovirus-related Pol polyprotein from transposon 297-like Protein"/>
    <property type="match status" value="1"/>
</dbReference>
<dbReference type="Gene3D" id="3.10.10.10">
    <property type="entry name" value="HIV Type 1 Reverse Transcriptase, subunit A, domain 1"/>
    <property type="match status" value="1"/>
</dbReference>
<dbReference type="Gene3D" id="3.10.20.370">
    <property type="match status" value="1"/>
</dbReference>
<dbReference type="SUPFAM" id="SSF56672">
    <property type="entry name" value="DNA/RNA polymerases"/>
    <property type="match status" value="1"/>
</dbReference>
<keyword evidence="4" id="KW-0808">Transferase</keyword>
<evidence type="ECO:0000256" key="3">
    <source>
        <dbReference type="ARBA" id="ARBA00012493"/>
    </source>
</evidence>
<comment type="similarity">
    <text evidence="1">Belongs to the beta type-B retroviral polymerase family. HERV class-II K(HML-2) pol subfamily.</text>
</comment>
<dbReference type="FunFam" id="3.30.70.270:FF:000020">
    <property type="entry name" value="Transposon Tf2-6 polyprotein-like Protein"/>
    <property type="match status" value="1"/>
</dbReference>
<keyword evidence="7" id="KW-0255">Endonuclease</keyword>
<dbReference type="Gene3D" id="2.40.70.10">
    <property type="entry name" value="Acid Proteases"/>
    <property type="match status" value="1"/>
</dbReference>
<evidence type="ECO:0000256" key="5">
    <source>
        <dbReference type="ARBA" id="ARBA00022695"/>
    </source>
</evidence>
<dbReference type="SUPFAM" id="SSF53098">
    <property type="entry name" value="Ribonuclease H-like"/>
    <property type="match status" value="1"/>
</dbReference>
<dbReference type="CDD" id="cd00303">
    <property type="entry name" value="retropepsin_like"/>
    <property type="match status" value="1"/>
</dbReference>
<keyword evidence="6" id="KW-0540">Nuclease</keyword>
<dbReference type="Ensembl" id="ENSORLT00015008536.1">
    <property type="protein sequence ID" value="ENSORLP00015003889.1"/>
    <property type="gene ID" value="ENSORLG00015000130.1"/>
</dbReference>
<dbReference type="SUPFAM" id="SSF50630">
    <property type="entry name" value="Acid proteases"/>
    <property type="match status" value="1"/>
</dbReference>
<evidence type="ECO:0000313" key="14">
    <source>
        <dbReference type="Ensembl" id="ENSORLP00015003889.1"/>
    </source>
</evidence>
<dbReference type="PANTHER" id="PTHR37984:SF5">
    <property type="entry name" value="PROTEIN NYNRIN-LIKE"/>
    <property type="match status" value="1"/>
</dbReference>
<dbReference type="InterPro" id="IPR001584">
    <property type="entry name" value="Integrase_cat-core"/>
</dbReference>
<dbReference type="CDD" id="cd01647">
    <property type="entry name" value="RT_LTR"/>
    <property type="match status" value="1"/>
</dbReference>
<dbReference type="PROSITE" id="PS50994">
    <property type="entry name" value="INTEGRASE"/>
    <property type="match status" value="1"/>
</dbReference>
<evidence type="ECO:0000256" key="9">
    <source>
        <dbReference type="ARBA" id="ARBA00022918"/>
    </source>
</evidence>
<dbReference type="CDD" id="cd09274">
    <property type="entry name" value="RNase_HI_RT_Ty3"/>
    <property type="match status" value="1"/>
</dbReference>
<dbReference type="InterPro" id="IPR001969">
    <property type="entry name" value="Aspartic_peptidase_AS"/>
</dbReference>
<dbReference type="Gene3D" id="3.30.420.10">
    <property type="entry name" value="Ribonuclease H-like superfamily/Ribonuclease H"/>
    <property type="match status" value="1"/>
</dbReference>
<dbReference type="GO" id="GO:0006508">
    <property type="term" value="P:proteolysis"/>
    <property type="evidence" value="ECO:0007669"/>
    <property type="project" value="InterPro"/>
</dbReference>
<organism evidence="14 15">
    <name type="scientific">Oryzias latipes</name>
    <name type="common">Japanese rice fish</name>
    <name type="synonym">Japanese killifish</name>
    <dbReference type="NCBI Taxonomy" id="8090"/>
    <lineage>
        <taxon>Eukaryota</taxon>
        <taxon>Metazoa</taxon>
        <taxon>Chordata</taxon>
        <taxon>Craniata</taxon>
        <taxon>Vertebrata</taxon>
        <taxon>Euteleostomi</taxon>
        <taxon>Actinopterygii</taxon>
        <taxon>Neopterygii</taxon>
        <taxon>Teleostei</taxon>
        <taxon>Neoteleostei</taxon>
        <taxon>Acanthomorphata</taxon>
        <taxon>Ovalentaria</taxon>
        <taxon>Atherinomorphae</taxon>
        <taxon>Beloniformes</taxon>
        <taxon>Adrianichthyidae</taxon>
        <taxon>Oryziinae</taxon>
        <taxon>Oryzias</taxon>
    </lineage>
</organism>
<dbReference type="InterPro" id="IPR043128">
    <property type="entry name" value="Rev_trsase/Diguanyl_cyclase"/>
</dbReference>
<feature type="domain" description="Reverse transcriptase" evidence="12">
    <location>
        <begin position="282"/>
        <end position="462"/>
    </location>
</feature>
<reference evidence="14" key="3">
    <citation type="submission" date="2025-08" db="UniProtKB">
        <authorList>
            <consortium name="Ensembl"/>
        </authorList>
    </citation>
    <scope>IDENTIFICATION</scope>
    <source>
        <strain evidence="14">HSOK</strain>
    </source>
</reference>
<dbReference type="EC" id="2.7.7.49" evidence="3"/>
<dbReference type="InterPro" id="IPR012337">
    <property type="entry name" value="RNaseH-like_sf"/>
</dbReference>
<evidence type="ECO:0000256" key="4">
    <source>
        <dbReference type="ARBA" id="ARBA00022679"/>
    </source>
</evidence>
<dbReference type="GO" id="GO:0015074">
    <property type="term" value="P:DNA integration"/>
    <property type="evidence" value="ECO:0007669"/>
    <property type="project" value="UniProtKB-KW"/>
</dbReference>
<proteinExistence type="inferred from homology"/>
<dbReference type="PANTHER" id="PTHR37984">
    <property type="entry name" value="PROTEIN CBG26694"/>
    <property type="match status" value="1"/>
</dbReference>
<dbReference type="InterPro" id="IPR043502">
    <property type="entry name" value="DNA/RNA_pol_sf"/>
</dbReference>
<dbReference type="EC" id="3.1.26.4" evidence="2"/>
<evidence type="ECO:0000256" key="1">
    <source>
        <dbReference type="ARBA" id="ARBA00010879"/>
    </source>
</evidence>
<keyword evidence="9" id="KW-0695">RNA-directed DNA polymerase</keyword>
<reference evidence="14" key="4">
    <citation type="submission" date="2025-09" db="UniProtKB">
        <authorList>
            <consortium name="Ensembl"/>
        </authorList>
    </citation>
    <scope>IDENTIFICATION</scope>
    <source>
        <strain evidence="14">HSOK</strain>
    </source>
</reference>
<dbReference type="PROSITE" id="PS50878">
    <property type="entry name" value="RT_POL"/>
    <property type="match status" value="1"/>
</dbReference>
<evidence type="ECO:0000259" key="13">
    <source>
        <dbReference type="PROSITE" id="PS50994"/>
    </source>
</evidence>
<dbReference type="InterPro" id="IPR036397">
    <property type="entry name" value="RNaseH_sf"/>
</dbReference>
<dbReference type="InterPro" id="IPR041373">
    <property type="entry name" value="RT_RNaseH"/>
</dbReference>
<reference key="1">
    <citation type="journal article" date="2007" name="Nature">
        <title>The medaka draft genome and insights into vertebrate genome evolution.</title>
        <authorList>
            <person name="Kasahara M."/>
            <person name="Naruse K."/>
            <person name="Sasaki S."/>
            <person name="Nakatani Y."/>
            <person name="Qu W."/>
            <person name="Ahsan B."/>
            <person name="Yamada T."/>
            <person name="Nagayasu Y."/>
            <person name="Doi K."/>
            <person name="Kasai Y."/>
            <person name="Jindo T."/>
            <person name="Kobayashi D."/>
            <person name="Shimada A."/>
            <person name="Toyoda A."/>
            <person name="Kuroki Y."/>
            <person name="Fujiyama A."/>
            <person name="Sasaki T."/>
            <person name="Shimizu A."/>
            <person name="Asakawa S."/>
            <person name="Shimizu N."/>
            <person name="Hashimoto S."/>
            <person name="Yang J."/>
            <person name="Lee Y."/>
            <person name="Matsushima K."/>
            <person name="Sugano S."/>
            <person name="Sakaizumi M."/>
            <person name="Narita T."/>
            <person name="Ohishi K."/>
            <person name="Haga S."/>
            <person name="Ohta F."/>
            <person name="Nomoto H."/>
            <person name="Nogata K."/>
            <person name="Morishita T."/>
            <person name="Endo T."/>
            <person name="Shin-I T."/>
            <person name="Takeda H."/>
            <person name="Morishita S."/>
            <person name="Kohara Y."/>
        </authorList>
    </citation>
    <scope>NUCLEOTIDE SEQUENCE [LARGE SCALE GENOMIC DNA]</scope>
    <source>
        <strain>Hd-rR</strain>
    </source>
</reference>
<dbReference type="GO" id="GO:0004523">
    <property type="term" value="F:RNA-DNA hybrid ribonuclease activity"/>
    <property type="evidence" value="ECO:0007669"/>
    <property type="project" value="UniProtKB-EC"/>
</dbReference>
<dbReference type="InterPro" id="IPR021109">
    <property type="entry name" value="Peptidase_aspartic_dom_sf"/>
</dbReference>
<evidence type="ECO:0000256" key="10">
    <source>
        <dbReference type="ARBA" id="ARBA00039658"/>
    </source>
</evidence>
<dbReference type="Gene3D" id="3.30.70.270">
    <property type="match status" value="2"/>
</dbReference>
<evidence type="ECO:0000256" key="7">
    <source>
        <dbReference type="ARBA" id="ARBA00022759"/>
    </source>
</evidence>
<protein>
    <recommendedName>
        <fullName evidence="10">Gypsy retrotransposon integrase-like protein 1</fullName>
        <ecNumber evidence="3">2.7.7.49</ecNumber>
        <ecNumber evidence="2">3.1.26.4</ecNumber>
    </recommendedName>
</protein>
<keyword evidence="8" id="KW-0378">Hydrolase</keyword>
<feature type="compositionally biased region" description="Basic and acidic residues" evidence="11">
    <location>
        <begin position="167"/>
        <end position="176"/>
    </location>
</feature>
<dbReference type="Pfam" id="PF17917">
    <property type="entry name" value="RT_RNaseH"/>
    <property type="match status" value="1"/>
</dbReference>
<evidence type="ECO:0000256" key="8">
    <source>
        <dbReference type="ARBA" id="ARBA00022801"/>
    </source>
</evidence>
<name>A0A3P9H8Q8_ORYLA</name>
<dbReference type="InterPro" id="IPR000477">
    <property type="entry name" value="RT_dom"/>
</dbReference>
<evidence type="ECO:0000256" key="6">
    <source>
        <dbReference type="ARBA" id="ARBA00022722"/>
    </source>
</evidence>
<dbReference type="AlphaFoldDB" id="A0A3P9H8Q8"/>
<dbReference type="FunFam" id="1.10.340.70:FF:000001">
    <property type="entry name" value="Retrovirus-related Pol polyprotein from transposon gypsy-like Protein"/>
    <property type="match status" value="1"/>
</dbReference>
<dbReference type="Proteomes" id="UP000265200">
    <property type="component" value="Chromosome 8"/>
</dbReference>
<dbReference type="Pfam" id="PF00078">
    <property type="entry name" value="RVT_1"/>
    <property type="match status" value="1"/>
</dbReference>
<evidence type="ECO:0000313" key="15">
    <source>
        <dbReference type="Proteomes" id="UP000265200"/>
    </source>
</evidence>
<feature type="region of interest" description="Disordered" evidence="11">
    <location>
        <begin position="164"/>
        <end position="196"/>
    </location>
</feature>
<keyword evidence="5" id="KW-0548">Nucleotidyltransferase</keyword>
<dbReference type="PROSITE" id="PS00141">
    <property type="entry name" value="ASP_PROTEASE"/>
    <property type="match status" value="1"/>
</dbReference>
<dbReference type="Pfam" id="PF13650">
    <property type="entry name" value="Asp_protease_2"/>
    <property type="match status" value="1"/>
</dbReference>
<reference evidence="14 15" key="2">
    <citation type="submission" date="2017-04" db="EMBL/GenBank/DDBJ databases">
        <title>CpG methylation of centromeres and impact of large insertions on vertebrate speciation.</title>
        <authorList>
            <person name="Ichikawa K."/>
            <person name="Yoshimura J."/>
            <person name="Morishita S."/>
        </authorList>
    </citation>
    <scope>NUCLEOTIDE SEQUENCE</scope>
    <source>
        <strain evidence="14 15">HSOK</strain>
    </source>
</reference>